<dbReference type="KEGG" id="dni:HX89_14395"/>
<dbReference type="AlphaFoldDB" id="A0A075JJD2"/>
<reference evidence="3 4" key="1">
    <citation type="submission" date="2014-07" db="EMBL/GenBank/DDBJ databases">
        <title>Genome Sequencing of Dermacoccus nishinomiyaensis.</title>
        <authorList>
            <person name="Hong K.W."/>
            <person name="Chan K.G."/>
        </authorList>
    </citation>
    <scope>NUCLEOTIDE SEQUENCE [LARGE SCALE GENOMIC DNA]</scope>
    <source>
        <strain evidence="3 4">M25</strain>
        <plasmid evidence="4">Plasmid unnamed</plasmid>
    </source>
</reference>
<organism evidence="3 4">
    <name type="scientific">Dermacoccus nishinomiyaensis</name>
    <dbReference type="NCBI Taxonomy" id="1274"/>
    <lineage>
        <taxon>Bacteria</taxon>
        <taxon>Bacillati</taxon>
        <taxon>Actinomycetota</taxon>
        <taxon>Actinomycetes</taxon>
        <taxon>Micrococcales</taxon>
        <taxon>Dermacoccaceae</taxon>
        <taxon>Dermacoccus</taxon>
    </lineage>
</organism>
<dbReference type="HOGENOM" id="CLU_055261_9_1_11"/>
<dbReference type="Proteomes" id="UP000027986">
    <property type="component" value="Plasmid unnamed"/>
</dbReference>
<proteinExistence type="predicted"/>
<feature type="region of interest" description="Disordered" evidence="1">
    <location>
        <begin position="98"/>
        <end position="117"/>
    </location>
</feature>
<sequence>MRAEPRDHAIGRSRGGLSTKIHQLVDGRGLPLVVLVGAGQAGDSPMFPVLMDHLRVARRGPGRPRSRPDRVRGDKAYSSRATRHHLRSRGIVAVIPEPSDQRGHRKRRGARGGRPVGYDYDDYKGRNVVERGFNETKQWRGLATRYDKLALTYRGGVVLRAITLWLKATTP</sequence>
<dbReference type="NCBIfam" id="NF033580">
    <property type="entry name" value="transpos_IS5_3"/>
    <property type="match status" value="1"/>
</dbReference>
<dbReference type="eggNOG" id="COG3293">
    <property type="taxonomic scope" value="Bacteria"/>
</dbReference>
<evidence type="ECO:0000259" key="2">
    <source>
        <dbReference type="Pfam" id="PF01609"/>
    </source>
</evidence>
<feature type="compositionally biased region" description="Basic and acidic residues" evidence="1">
    <location>
        <begin position="66"/>
        <end position="77"/>
    </location>
</feature>
<evidence type="ECO:0000256" key="1">
    <source>
        <dbReference type="SAM" id="MobiDB-lite"/>
    </source>
</evidence>
<dbReference type="Pfam" id="PF01609">
    <property type="entry name" value="DDE_Tnp_1"/>
    <property type="match status" value="1"/>
</dbReference>
<name>A0A075JJD2_9MICO</name>
<dbReference type="GO" id="GO:0003677">
    <property type="term" value="F:DNA binding"/>
    <property type="evidence" value="ECO:0007669"/>
    <property type="project" value="InterPro"/>
</dbReference>
<dbReference type="GO" id="GO:0004803">
    <property type="term" value="F:transposase activity"/>
    <property type="evidence" value="ECO:0007669"/>
    <property type="project" value="InterPro"/>
</dbReference>
<feature type="region of interest" description="Disordered" evidence="1">
    <location>
        <begin position="58"/>
        <end position="81"/>
    </location>
</feature>
<protein>
    <submittedName>
        <fullName evidence="3">Transposase</fullName>
    </submittedName>
</protein>
<dbReference type="InterPro" id="IPR002559">
    <property type="entry name" value="Transposase_11"/>
</dbReference>
<accession>A0A075JJD2</accession>
<keyword evidence="3" id="KW-0614">Plasmid</keyword>
<dbReference type="GO" id="GO:0006313">
    <property type="term" value="P:DNA transposition"/>
    <property type="evidence" value="ECO:0007669"/>
    <property type="project" value="InterPro"/>
</dbReference>
<dbReference type="EMBL" id="CP008890">
    <property type="protein sequence ID" value="AIF41895.1"/>
    <property type="molecule type" value="Genomic_DNA"/>
</dbReference>
<keyword evidence="4" id="KW-1185">Reference proteome</keyword>
<gene>
    <name evidence="3" type="ORF">HX89_14395</name>
</gene>
<dbReference type="PANTHER" id="PTHR30007:SF1">
    <property type="entry name" value="BLR1914 PROTEIN"/>
    <property type="match status" value="1"/>
</dbReference>
<dbReference type="PANTHER" id="PTHR30007">
    <property type="entry name" value="PHP DOMAIN PROTEIN"/>
    <property type="match status" value="1"/>
</dbReference>
<evidence type="ECO:0000313" key="4">
    <source>
        <dbReference type="Proteomes" id="UP000027986"/>
    </source>
</evidence>
<feature type="domain" description="Transposase IS4-like" evidence="2">
    <location>
        <begin position="8"/>
        <end position="150"/>
    </location>
</feature>
<geneLocation type="plasmid" evidence="3 4">
    <name>unnamed</name>
</geneLocation>
<evidence type="ECO:0000313" key="3">
    <source>
        <dbReference type="EMBL" id="AIF41895.1"/>
    </source>
</evidence>